<dbReference type="SUPFAM" id="SSF47616">
    <property type="entry name" value="GST C-terminal domain-like"/>
    <property type="match status" value="1"/>
</dbReference>
<feature type="domain" description="GST N-terminal" evidence="1">
    <location>
        <begin position="1"/>
        <end position="73"/>
    </location>
</feature>
<comment type="caution">
    <text evidence="2">The sequence shown here is derived from an EMBL/GenBank/DDBJ whole genome shotgun (WGS) entry which is preliminary data.</text>
</comment>
<dbReference type="HOGENOM" id="CLU_063115_0_0_1"/>
<dbReference type="InterPro" id="IPR036282">
    <property type="entry name" value="Glutathione-S-Trfase_C_sf"/>
</dbReference>
<sequence length="271" mass="30126">MVPQLGLVEKGYGAEEYETKDVDLLTAANFHPEYLKINPNGTVPSLTAASLDKPLIESADVLTYLDQKRPNSGVELTPKDQKTQEIVQKLVDLVHSGALSTNLILLMARDKEEFQAKQSSMWKDFVGTRQKVLEQNRAEHPDHEFYGAKTVENGTLNDLYTSSEVGPGHEGFFAHSREGYQTFAEGLAKLDSLLVLPYAAGKEVTLADLHIVPWLAHAMWGAGASDVDDFGPLEELVQKTVPGFKVGGKIRQWWSTFGQRESFRKIYPALH</sequence>
<evidence type="ECO:0000313" key="2">
    <source>
        <dbReference type="EMBL" id="KEF59474.1"/>
    </source>
</evidence>
<protein>
    <recommendedName>
        <fullName evidence="1">GST N-terminal domain-containing protein</fullName>
    </recommendedName>
</protein>
<gene>
    <name evidence="2" type="ORF">A1O9_04318</name>
</gene>
<dbReference type="PANTHER" id="PTHR42673:SF4">
    <property type="entry name" value="MALEYLACETOACETATE ISOMERASE"/>
    <property type="match status" value="1"/>
</dbReference>
<dbReference type="SUPFAM" id="SSF52833">
    <property type="entry name" value="Thioredoxin-like"/>
    <property type="match status" value="1"/>
</dbReference>
<dbReference type="Gene3D" id="1.20.1050.10">
    <property type="match status" value="1"/>
</dbReference>
<dbReference type="Gene3D" id="3.40.30.10">
    <property type="entry name" value="Glutaredoxin"/>
    <property type="match status" value="1"/>
</dbReference>
<dbReference type="RefSeq" id="XP_013262064.1">
    <property type="nucleotide sequence ID" value="XM_013406610.1"/>
</dbReference>
<dbReference type="GO" id="GO:0004364">
    <property type="term" value="F:glutathione transferase activity"/>
    <property type="evidence" value="ECO:0007669"/>
    <property type="project" value="TreeGrafter"/>
</dbReference>
<proteinExistence type="predicted"/>
<dbReference type="VEuPathDB" id="FungiDB:A1O9_04318"/>
<dbReference type="AlphaFoldDB" id="A0A072PH69"/>
<dbReference type="STRING" id="1182545.A0A072PH69"/>
<dbReference type="PANTHER" id="PTHR42673">
    <property type="entry name" value="MALEYLACETOACETATE ISOMERASE"/>
    <property type="match status" value="1"/>
</dbReference>
<evidence type="ECO:0000313" key="3">
    <source>
        <dbReference type="Proteomes" id="UP000027920"/>
    </source>
</evidence>
<dbReference type="EMBL" id="AMGV01000003">
    <property type="protein sequence ID" value="KEF59474.1"/>
    <property type="molecule type" value="Genomic_DNA"/>
</dbReference>
<dbReference type="GeneID" id="25279251"/>
<keyword evidence="3" id="KW-1185">Reference proteome</keyword>
<dbReference type="Proteomes" id="UP000027920">
    <property type="component" value="Unassembled WGS sequence"/>
</dbReference>
<dbReference type="InterPro" id="IPR036249">
    <property type="entry name" value="Thioredoxin-like_sf"/>
</dbReference>
<reference evidence="2 3" key="1">
    <citation type="submission" date="2013-03" db="EMBL/GenBank/DDBJ databases">
        <title>The Genome Sequence of Exophiala aquamarina CBS 119918.</title>
        <authorList>
            <consortium name="The Broad Institute Genomics Platform"/>
            <person name="Cuomo C."/>
            <person name="de Hoog S."/>
            <person name="Gorbushina A."/>
            <person name="Walker B."/>
            <person name="Young S.K."/>
            <person name="Zeng Q."/>
            <person name="Gargeya S."/>
            <person name="Fitzgerald M."/>
            <person name="Haas B."/>
            <person name="Abouelleil A."/>
            <person name="Allen A.W."/>
            <person name="Alvarado L."/>
            <person name="Arachchi H.M."/>
            <person name="Berlin A.M."/>
            <person name="Chapman S.B."/>
            <person name="Gainer-Dewar J."/>
            <person name="Goldberg J."/>
            <person name="Griggs A."/>
            <person name="Gujja S."/>
            <person name="Hansen M."/>
            <person name="Howarth C."/>
            <person name="Imamovic A."/>
            <person name="Ireland A."/>
            <person name="Larimer J."/>
            <person name="McCowan C."/>
            <person name="Murphy C."/>
            <person name="Pearson M."/>
            <person name="Poon T.W."/>
            <person name="Priest M."/>
            <person name="Roberts A."/>
            <person name="Saif S."/>
            <person name="Shea T."/>
            <person name="Sisk P."/>
            <person name="Sykes S."/>
            <person name="Wortman J."/>
            <person name="Nusbaum C."/>
            <person name="Birren B."/>
        </authorList>
    </citation>
    <scope>NUCLEOTIDE SEQUENCE [LARGE SCALE GENOMIC DNA]</scope>
    <source>
        <strain evidence="2 3">CBS 119918</strain>
    </source>
</reference>
<dbReference type="PROSITE" id="PS50404">
    <property type="entry name" value="GST_NTER"/>
    <property type="match status" value="1"/>
</dbReference>
<organism evidence="2 3">
    <name type="scientific">Exophiala aquamarina CBS 119918</name>
    <dbReference type="NCBI Taxonomy" id="1182545"/>
    <lineage>
        <taxon>Eukaryota</taxon>
        <taxon>Fungi</taxon>
        <taxon>Dikarya</taxon>
        <taxon>Ascomycota</taxon>
        <taxon>Pezizomycotina</taxon>
        <taxon>Eurotiomycetes</taxon>
        <taxon>Chaetothyriomycetidae</taxon>
        <taxon>Chaetothyriales</taxon>
        <taxon>Herpotrichiellaceae</taxon>
        <taxon>Exophiala</taxon>
    </lineage>
</organism>
<dbReference type="OrthoDB" id="412788at2759"/>
<dbReference type="Pfam" id="PF13417">
    <property type="entry name" value="GST_N_3"/>
    <property type="match status" value="1"/>
</dbReference>
<dbReference type="InterPro" id="IPR004045">
    <property type="entry name" value="Glutathione_S-Trfase_N"/>
</dbReference>
<evidence type="ECO:0000259" key="1">
    <source>
        <dbReference type="PROSITE" id="PS50404"/>
    </source>
</evidence>
<accession>A0A072PH69</accession>
<name>A0A072PH69_9EURO</name>
<dbReference type="GO" id="GO:0006559">
    <property type="term" value="P:L-phenylalanine catabolic process"/>
    <property type="evidence" value="ECO:0007669"/>
    <property type="project" value="TreeGrafter"/>
</dbReference>
<dbReference type="GO" id="GO:0016034">
    <property type="term" value="F:maleylacetoacetate isomerase activity"/>
    <property type="evidence" value="ECO:0007669"/>
    <property type="project" value="TreeGrafter"/>
</dbReference>
<dbReference type="GO" id="GO:0006749">
    <property type="term" value="P:glutathione metabolic process"/>
    <property type="evidence" value="ECO:0007669"/>
    <property type="project" value="TreeGrafter"/>
</dbReference>